<dbReference type="InterPro" id="IPR042100">
    <property type="entry name" value="Bug_dom1"/>
</dbReference>
<feature type="signal peptide" evidence="2">
    <location>
        <begin position="1"/>
        <end position="21"/>
    </location>
</feature>
<keyword evidence="3" id="KW-0675">Receptor</keyword>
<dbReference type="PANTHER" id="PTHR42928">
    <property type="entry name" value="TRICARBOXYLATE-BINDING PROTEIN"/>
    <property type="match status" value="1"/>
</dbReference>
<dbReference type="InterPro" id="IPR005064">
    <property type="entry name" value="BUG"/>
</dbReference>
<evidence type="ECO:0000256" key="2">
    <source>
        <dbReference type="SAM" id="SignalP"/>
    </source>
</evidence>
<dbReference type="PIRSF" id="PIRSF017082">
    <property type="entry name" value="YflP"/>
    <property type="match status" value="1"/>
</dbReference>
<dbReference type="PANTHER" id="PTHR42928:SF5">
    <property type="entry name" value="BLR1237 PROTEIN"/>
    <property type="match status" value="1"/>
</dbReference>
<protein>
    <submittedName>
        <fullName evidence="3">Tripartite-type tricarboxylate transporter receptor subunit TctC</fullName>
    </submittedName>
</protein>
<gene>
    <name evidence="3" type="ORF">EV675_3575</name>
</gene>
<dbReference type="EMBL" id="SGXC01000002">
    <property type="protein sequence ID" value="RZS80962.1"/>
    <property type="molecule type" value="Genomic_DNA"/>
</dbReference>
<dbReference type="SUPFAM" id="SSF53850">
    <property type="entry name" value="Periplasmic binding protein-like II"/>
    <property type="match status" value="1"/>
</dbReference>
<dbReference type="Pfam" id="PF03401">
    <property type="entry name" value="TctC"/>
    <property type="match status" value="1"/>
</dbReference>
<dbReference type="AlphaFoldDB" id="A0A4Q7ND40"/>
<comment type="similarity">
    <text evidence="1">Belongs to the UPF0065 (bug) family.</text>
</comment>
<evidence type="ECO:0000313" key="4">
    <source>
        <dbReference type="Proteomes" id="UP000292445"/>
    </source>
</evidence>
<dbReference type="Gene3D" id="3.40.190.150">
    <property type="entry name" value="Bordetella uptake gene, domain 1"/>
    <property type="match status" value="1"/>
</dbReference>
<feature type="chain" id="PRO_5020705990" evidence="2">
    <location>
        <begin position="22"/>
        <end position="321"/>
    </location>
</feature>
<sequence length="321" mass="34077">MYRALAAALVLGTLAVAPAHAGPYPDRPVRIINPFPPGTNTDTVARLLAQKLQQNWGQATIVENKTGAGGAIGASFVAKSPADGYTLLLTSSSTHLVAPVLRKDVPYDANKDFTPIMTVTVSPHVVVATRSLPVKDFKDFVAYVKSHPGTTFASSGNGTGYHLAGELFAHGVGASMLHIPYRGAAPAMNDLMGGQVQSMFDSPGSVAPNAKSGRVHALAVMGPKRWPTLPDVPTTVELGYPQLQFSTWLGLYAPANTPPDVIAKITNILTTELSKPGMREQFDQMGSQLNMIVGKDFAKFMLDGQASLKKLAEEAKLPMLD</sequence>
<comment type="caution">
    <text evidence="3">The sequence shown here is derived from an EMBL/GenBank/DDBJ whole genome shotgun (WGS) entry which is preliminary data.</text>
</comment>
<evidence type="ECO:0000313" key="3">
    <source>
        <dbReference type="EMBL" id="RZS80962.1"/>
    </source>
</evidence>
<accession>A0A4Q7ND40</accession>
<proteinExistence type="inferred from homology"/>
<name>A0A4Q7ND40_9BURK</name>
<organism evidence="3 4">
    <name type="scientific">Pigmentiphaga kullae</name>
    <dbReference type="NCBI Taxonomy" id="151784"/>
    <lineage>
        <taxon>Bacteria</taxon>
        <taxon>Pseudomonadati</taxon>
        <taxon>Pseudomonadota</taxon>
        <taxon>Betaproteobacteria</taxon>
        <taxon>Burkholderiales</taxon>
        <taxon>Alcaligenaceae</taxon>
        <taxon>Pigmentiphaga</taxon>
    </lineage>
</organism>
<dbReference type="Proteomes" id="UP000292445">
    <property type="component" value="Unassembled WGS sequence"/>
</dbReference>
<reference evidence="3 4" key="1">
    <citation type="submission" date="2019-02" db="EMBL/GenBank/DDBJ databases">
        <title>Genomic Encyclopedia of Type Strains, Phase IV (KMG-IV): sequencing the most valuable type-strain genomes for metagenomic binning, comparative biology and taxonomic classification.</title>
        <authorList>
            <person name="Goeker M."/>
        </authorList>
    </citation>
    <scope>NUCLEOTIDE SEQUENCE [LARGE SCALE GENOMIC DNA]</scope>
    <source>
        <strain evidence="3 4">K24</strain>
    </source>
</reference>
<evidence type="ECO:0000256" key="1">
    <source>
        <dbReference type="ARBA" id="ARBA00006987"/>
    </source>
</evidence>
<dbReference type="Gene3D" id="3.40.190.10">
    <property type="entry name" value="Periplasmic binding protein-like II"/>
    <property type="match status" value="1"/>
</dbReference>
<keyword evidence="2" id="KW-0732">Signal</keyword>
<dbReference type="CDD" id="cd07012">
    <property type="entry name" value="PBP2_Bug_TTT"/>
    <property type="match status" value="1"/>
</dbReference>
<keyword evidence="4" id="KW-1185">Reference proteome</keyword>
<dbReference type="RefSeq" id="WP_130358562.1">
    <property type="nucleotide sequence ID" value="NZ_SGXC01000002.1"/>
</dbReference>
<dbReference type="OrthoDB" id="8675649at2"/>